<dbReference type="PANTHER" id="PTHR43693:SF1">
    <property type="entry name" value="PROTEIN PHOSPHATASE CHEZ"/>
    <property type="match status" value="1"/>
</dbReference>
<accession>A0ABQ1G9U1</accession>
<evidence type="ECO:0000256" key="2">
    <source>
        <dbReference type="ARBA" id="ARBA00022801"/>
    </source>
</evidence>
<dbReference type="CDD" id="cd17909">
    <property type="entry name" value="CheC_ClassI"/>
    <property type="match status" value="1"/>
</dbReference>
<proteinExistence type="predicted"/>
<dbReference type="Pfam" id="PF04509">
    <property type="entry name" value="CheC"/>
    <property type="match status" value="2"/>
</dbReference>
<name>A0ABQ1G9U1_9BACL</name>
<keyword evidence="5" id="KW-1185">Reference proteome</keyword>
<evidence type="ECO:0000259" key="3">
    <source>
        <dbReference type="Pfam" id="PF04509"/>
    </source>
</evidence>
<keyword evidence="1" id="KW-0145">Chemotaxis</keyword>
<feature type="domain" description="CheC-like protein" evidence="3">
    <location>
        <begin position="110"/>
        <end position="145"/>
    </location>
</feature>
<organism evidence="4 5">
    <name type="scientific">Paenibacillus physcomitrellae</name>
    <dbReference type="NCBI Taxonomy" id="1619311"/>
    <lineage>
        <taxon>Bacteria</taxon>
        <taxon>Bacillati</taxon>
        <taxon>Bacillota</taxon>
        <taxon>Bacilli</taxon>
        <taxon>Bacillales</taxon>
        <taxon>Paenibacillaceae</taxon>
        <taxon>Paenibacillus</taxon>
    </lineage>
</organism>
<protein>
    <submittedName>
        <fullName evidence="4">CheY-P phosphatase CheC</fullName>
    </submittedName>
</protein>
<keyword evidence="2" id="KW-0378">Hydrolase</keyword>
<dbReference type="InterPro" id="IPR050992">
    <property type="entry name" value="CheZ_family_phosphatases"/>
</dbReference>
<evidence type="ECO:0000313" key="5">
    <source>
        <dbReference type="Proteomes" id="UP000609323"/>
    </source>
</evidence>
<comment type="caution">
    <text evidence="4">The sequence shown here is derived from an EMBL/GenBank/DDBJ whole genome shotgun (WGS) entry which is preliminary data.</text>
</comment>
<dbReference type="EMBL" id="BMHF01000008">
    <property type="protein sequence ID" value="GGA39560.1"/>
    <property type="molecule type" value="Genomic_DNA"/>
</dbReference>
<dbReference type="Gene3D" id="3.40.1550.10">
    <property type="entry name" value="CheC-like"/>
    <property type="match status" value="1"/>
</dbReference>
<dbReference type="PANTHER" id="PTHR43693">
    <property type="entry name" value="PROTEIN PHOSPHATASE CHEZ"/>
    <property type="match status" value="1"/>
</dbReference>
<reference evidence="5" key="1">
    <citation type="journal article" date="2019" name="Int. J. Syst. Evol. Microbiol.">
        <title>The Global Catalogue of Microorganisms (GCM) 10K type strain sequencing project: providing services to taxonomists for standard genome sequencing and annotation.</title>
        <authorList>
            <consortium name="The Broad Institute Genomics Platform"/>
            <consortium name="The Broad Institute Genome Sequencing Center for Infectious Disease"/>
            <person name="Wu L."/>
            <person name="Ma J."/>
        </authorList>
    </citation>
    <scope>NUCLEOTIDE SEQUENCE [LARGE SCALE GENOMIC DNA]</scope>
    <source>
        <strain evidence="5">CGMCC 1.15044</strain>
    </source>
</reference>
<evidence type="ECO:0000313" key="4">
    <source>
        <dbReference type="EMBL" id="GGA39560.1"/>
    </source>
</evidence>
<dbReference type="InterPro" id="IPR007597">
    <property type="entry name" value="CheC"/>
</dbReference>
<sequence>MKDLFKGFADFKMDVLKEVGNIGAGNAATALSRLLDKPIDMAVPKVQMLPFDAIADKVGGAENIVLAVFFRVEGEAPGNLFFILTPEAAKKLLHRLAAIEISDDESFSEMEWSAISEIGNILAGSYLSSLADFTRLSMNPTVPAVAMDMAGAILSYGLLQFGEMGNDALLIDTTFIEGQHEVEGQFFLIPDPESFDQIFSALGVPAEHD</sequence>
<evidence type="ECO:0000256" key="1">
    <source>
        <dbReference type="ARBA" id="ARBA00022500"/>
    </source>
</evidence>
<gene>
    <name evidence="4" type="primary">cheC</name>
    <name evidence="4" type="ORF">GCM10010917_26020</name>
</gene>
<dbReference type="Proteomes" id="UP000609323">
    <property type="component" value="Unassembled WGS sequence"/>
</dbReference>
<dbReference type="SUPFAM" id="SSF103039">
    <property type="entry name" value="CheC-like"/>
    <property type="match status" value="1"/>
</dbReference>
<feature type="domain" description="CheC-like protein" evidence="3">
    <location>
        <begin position="13"/>
        <end position="46"/>
    </location>
</feature>
<dbReference type="InterPro" id="IPR028976">
    <property type="entry name" value="CheC-like_sf"/>
</dbReference>